<evidence type="ECO:0000313" key="4">
    <source>
        <dbReference type="EMBL" id="MBW71459.1"/>
    </source>
</evidence>
<sequence>MPDQSVFQCNCATLFLLLFAISWSASVPIQGVIHDALRNGPMHQGYFSGFAFELILSRLSVIDQSIMQLRTDVRTLQERDQRIADNITRLEQRLDNVETRLDESNAIGLQIIDQQSRINSLSADLLAISNRQDQAESAIGSFGQRHHGRPHHVHHGRRGHNG</sequence>
<protein>
    <submittedName>
        <fullName evidence="4">Putative secreted protein</fullName>
    </submittedName>
</protein>
<feature type="chain" id="PRO_5014727539" evidence="3">
    <location>
        <begin position="27"/>
        <end position="162"/>
    </location>
</feature>
<feature type="signal peptide" evidence="3">
    <location>
        <begin position="1"/>
        <end position="26"/>
    </location>
</feature>
<feature type="coiled-coil region" evidence="1">
    <location>
        <begin position="73"/>
        <end position="107"/>
    </location>
</feature>
<evidence type="ECO:0000256" key="3">
    <source>
        <dbReference type="SAM" id="SignalP"/>
    </source>
</evidence>
<evidence type="ECO:0000256" key="1">
    <source>
        <dbReference type="SAM" id="Coils"/>
    </source>
</evidence>
<organism evidence="4">
    <name type="scientific">Anopheles darlingi</name>
    <name type="common">Mosquito</name>
    <dbReference type="NCBI Taxonomy" id="43151"/>
    <lineage>
        <taxon>Eukaryota</taxon>
        <taxon>Metazoa</taxon>
        <taxon>Ecdysozoa</taxon>
        <taxon>Arthropoda</taxon>
        <taxon>Hexapoda</taxon>
        <taxon>Insecta</taxon>
        <taxon>Pterygota</taxon>
        <taxon>Neoptera</taxon>
        <taxon>Endopterygota</taxon>
        <taxon>Diptera</taxon>
        <taxon>Nematocera</taxon>
        <taxon>Culicoidea</taxon>
        <taxon>Culicidae</taxon>
        <taxon>Anophelinae</taxon>
        <taxon>Anopheles</taxon>
    </lineage>
</organism>
<keyword evidence="3" id="KW-0732">Signal</keyword>
<evidence type="ECO:0000256" key="2">
    <source>
        <dbReference type="SAM" id="MobiDB-lite"/>
    </source>
</evidence>
<feature type="compositionally biased region" description="Basic residues" evidence="2">
    <location>
        <begin position="144"/>
        <end position="162"/>
    </location>
</feature>
<reference evidence="4" key="1">
    <citation type="submission" date="2018-01" db="EMBL/GenBank/DDBJ databases">
        <title>An insight into the sialome of Amazonian anophelines.</title>
        <authorList>
            <person name="Ribeiro J.M."/>
            <person name="Scarpassa V."/>
            <person name="Calvo E."/>
        </authorList>
    </citation>
    <scope>NUCLEOTIDE SEQUENCE</scope>
</reference>
<accession>A0A2M4D1P0</accession>
<feature type="region of interest" description="Disordered" evidence="2">
    <location>
        <begin position="142"/>
        <end position="162"/>
    </location>
</feature>
<dbReference type="AlphaFoldDB" id="A0A2M4D1P0"/>
<dbReference type="EMBL" id="GGFL01007281">
    <property type="protein sequence ID" value="MBW71459.1"/>
    <property type="molecule type" value="Transcribed_RNA"/>
</dbReference>
<name>A0A2M4D1P0_ANODA</name>
<keyword evidence="1" id="KW-0175">Coiled coil</keyword>
<dbReference type="VEuPathDB" id="VectorBase:ADAR2_007464"/>
<dbReference type="Gene3D" id="1.10.287.1490">
    <property type="match status" value="1"/>
</dbReference>
<proteinExistence type="predicted"/>